<dbReference type="Gene3D" id="1.20.1560.10">
    <property type="entry name" value="ABC transporter type 1, transmembrane domain"/>
    <property type="match status" value="2"/>
</dbReference>
<evidence type="ECO:0000256" key="6">
    <source>
        <dbReference type="ARBA" id="ARBA00023136"/>
    </source>
</evidence>
<keyword evidence="6 7" id="KW-0472">Membrane</keyword>
<dbReference type="SMART" id="SM00382">
    <property type="entry name" value="AAA"/>
    <property type="match status" value="2"/>
</dbReference>
<dbReference type="AlphaFoldDB" id="A0A174M2J4"/>
<evidence type="ECO:0000313" key="11">
    <source>
        <dbReference type="Proteomes" id="UP000095544"/>
    </source>
</evidence>
<evidence type="ECO:0000259" key="9">
    <source>
        <dbReference type="PROSITE" id="PS50929"/>
    </source>
</evidence>
<feature type="transmembrane region" description="Helical" evidence="7">
    <location>
        <begin position="66"/>
        <end position="86"/>
    </location>
</feature>
<feature type="transmembrane region" description="Helical" evidence="7">
    <location>
        <begin position="279"/>
        <end position="300"/>
    </location>
</feature>
<protein>
    <submittedName>
        <fullName evidence="10">Probable multidrug resistance ABC transporter ATP-binding/permease protein YheH</fullName>
        <ecNumber evidence="10">3.6.3.-</ecNumber>
    </submittedName>
</protein>
<dbReference type="PROSITE" id="PS50893">
    <property type="entry name" value="ABC_TRANSPORTER_2"/>
    <property type="match status" value="2"/>
</dbReference>
<feature type="transmembrane region" description="Helical" evidence="7">
    <location>
        <begin position="631"/>
        <end position="650"/>
    </location>
</feature>
<dbReference type="SUPFAM" id="SSF52540">
    <property type="entry name" value="P-loop containing nucleoside triphosphate hydrolases"/>
    <property type="match status" value="2"/>
</dbReference>
<feature type="transmembrane region" description="Helical" evidence="7">
    <location>
        <begin position="855"/>
        <end position="877"/>
    </location>
</feature>
<dbReference type="InterPro" id="IPR017871">
    <property type="entry name" value="ABC_transporter-like_CS"/>
</dbReference>
<feature type="transmembrane region" description="Helical" evidence="7">
    <location>
        <begin position="772"/>
        <end position="790"/>
    </location>
</feature>
<evidence type="ECO:0000256" key="3">
    <source>
        <dbReference type="ARBA" id="ARBA00022741"/>
    </source>
</evidence>
<dbReference type="RefSeq" id="WP_070102534.1">
    <property type="nucleotide sequence ID" value="NZ_CYZU01000076.1"/>
</dbReference>
<comment type="subcellular location">
    <subcellularLocation>
        <location evidence="1">Cell membrane</location>
        <topology evidence="1">Multi-pass membrane protein</topology>
    </subcellularLocation>
</comment>
<keyword evidence="2 7" id="KW-0812">Transmembrane</keyword>
<dbReference type="GO" id="GO:0005524">
    <property type="term" value="F:ATP binding"/>
    <property type="evidence" value="ECO:0007669"/>
    <property type="project" value="UniProtKB-KW"/>
</dbReference>
<dbReference type="PANTHER" id="PTHR43394:SF1">
    <property type="entry name" value="ATP-BINDING CASSETTE SUB-FAMILY B MEMBER 10, MITOCHONDRIAL"/>
    <property type="match status" value="1"/>
</dbReference>
<feature type="domain" description="ABC transmembrane type-1" evidence="9">
    <location>
        <begin position="635"/>
        <end position="918"/>
    </location>
</feature>
<reference evidence="10 11" key="1">
    <citation type="submission" date="2015-09" db="EMBL/GenBank/DDBJ databases">
        <authorList>
            <consortium name="Pathogen Informatics"/>
        </authorList>
    </citation>
    <scope>NUCLEOTIDE SEQUENCE [LARGE SCALE GENOMIC DNA]</scope>
    <source>
        <strain evidence="10 11">2789STDY5834876</strain>
    </source>
</reference>
<dbReference type="CDD" id="cd07346">
    <property type="entry name" value="ABC_6TM_exporters"/>
    <property type="match status" value="1"/>
</dbReference>
<evidence type="ECO:0000256" key="2">
    <source>
        <dbReference type="ARBA" id="ARBA00022692"/>
    </source>
</evidence>
<dbReference type="GO" id="GO:0016887">
    <property type="term" value="F:ATP hydrolysis activity"/>
    <property type="evidence" value="ECO:0007669"/>
    <property type="project" value="InterPro"/>
</dbReference>
<dbReference type="InterPro" id="IPR003439">
    <property type="entry name" value="ABC_transporter-like_ATP-bd"/>
</dbReference>
<proteinExistence type="predicted"/>
<evidence type="ECO:0000256" key="7">
    <source>
        <dbReference type="SAM" id="Phobius"/>
    </source>
</evidence>
<dbReference type="STRING" id="39482.ERS852491_04745"/>
<dbReference type="EMBL" id="CYZU01000076">
    <property type="protein sequence ID" value="CUP28378.1"/>
    <property type="molecule type" value="Genomic_DNA"/>
</dbReference>
<dbReference type="Pfam" id="PF00664">
    <property type="entry name" value="ABC_membrane"/>
    <property type="match status" value="2"/>
</dbReference>
<accession>A0A174M2J4</accession>
<feature type="domain" description="ABC transporter" evidence="8">
    <location>
        <begin position="344"/>
        <end position="572"/>
    </location>
</feature>
<feature type="domain" description="ABC transporter" evidence="8">
    <location>
        <begin position="952"/>
        <end position="1158"/>
    </location>
</feature>
<dbReference type="InterPro" id="IPR027417">
    <property type="entry name" value="P-loop_NTPase"/>
</dbReference>
<dbReference type="PROSITE" id="PS50929">
    <property type="entry name" value="ABC_TM1F"/>
    <property type="match status" value="2"/>
</dbReference>
<dbReference type="InterPro" id="IPR036640">
    <property type="entry name" value="ABC1_TM_sf"/>
</dbReference>
<dbReference type="EC" id="3.6.3.-" evidence="10"/>
<evidence type="ECO:0000313" key="10">
    <source>
        <dbReference type="EMBL" id="CUP28378.1"/>
    </source>
</evidence>
<evidence type="ECO:0000256" key="5">
    <source>
        <dbReference type="ARBA" id="ARBA00022989"/>
    </source>
</evidence>
<feature type="transmembrane region" description="Helical" evidence="7">
    <location>
        <begin position="256"/>
        <end position="273"/>
    </location>
</feature>
<feature type="transmembrane region" description="Helical" evidence="7">
    <location>
        <begin position="25"/>
        <end position="46"/>
    </location>
</feature>
<dbReference type="Gene3D" id="3.40.50.300">
    <property type="entry name" value="P-loop containing nucleotide triphosphate hydrolases"/>
    <property type="match status" value="2"/>
</dbReference>
<dbReference type="PANTHER" id="PTHR43394">
    <property type="entry name" value="ATP-DEPENDENT PERMEASE MDL1, MITOCHONDRIAL"/>
    <property type="match status" value="1"/>
</dbReference>
<keyword evidence="3" id="KW-0547">Nucleotide-binding</keyword>
<dbReference type="Pfam" id="PF00005">
    <property type="entry name" value="ABC_tran"/>
    <property type="match status" value="2"/>
</dbReference>
<name>A0A174M2J4_9FIRM</name>
<dbReference type="PROSITE" id="PS00211">
    <property type="entry name" value="ABC_TRANSPORTER_1"/>
    <property type="match status" value="2"/>
</dbReference>
<gene>
    <name evidence="10" type="primary">yheH_2</name>
    <name evidence="10" type="ORF">ERS852491_04745</name>
</gene>
<dbReference type="InterPro" id="IPR039421">
    <property type="entry name" value="Type_1_exporter"/>
</dbReference>
<dbReference type="SUPFAM" id="SSF90123">
    <property type="entry name" value="ABC transporter transmembrane region"/>
    <property type="match status" value="2"/>
</dbReference>
<sequence>MEDKARKVNRPERIVSYFKMEKRTLAAVAVSGIIYNAGMVAGPWFEGMLAQYLCDIIGGKRVFQDMVMLALSYIAAILLVEGMRYLKRLYVRRFANHVNRNMKQVLYHNLVHRGKPELDTEDVGAVMTKAIADVDTCVEGMRKFTTEVFDTGVVMIAYLTMLFSYDWRLTIISVLFPPAAYWLAGTLKRTVSRSAAAYKESAGVLNGATLDRISNAVLYRVYGQEKSRDTEYEEQLGDYEKKAVYANIWENAMQPLYKIISMAGIIFIIWFGAKNVLGSGWTSWDIAAFSTFLSCFTRLASKSSRAAKLFNAVQKAQVSWIRIKPYMQDIPDEKEPGPESPVRLCVSGMKFAYPDGKYVLEDICFSACPGEIIGVTGAVACGKSTLGKVFLCEYPYEGSIRLEGKELSALARAGRKMTAYMGHEPELLSASVEDNILLGESGDVSGCLKAVCMDQEVSKMPDGIHTMVGSGGVRLSGGQQARIALARTLFHKKPVIILDDPFSAVDRKTECEIMQNLKALTKDSIVLILSHRLTLFPQMDQVIWLGEGRSTVSDHWHLMLTNEEYAHLFQMQSGQSVPFIGAEERQAECTDNLNDAQKTGVPVQKGQTGKKNGRKQNYIFSVVKRIVKEQVLLSIGLVIAVAGTVIAGILPPLLLERIVNRLAGGADVLPGLAAAYFLLLAAAGIFDSAKESLITVFGQKVTHGLRSVMCRKLSKLPASYLIDTEPGVTASRFVNDVDTVESLFTSGIISMVVDICRVVSILAVIFVKSRGLGMLMALAAPILYLITRAFQKRMLKAQLANRTAVGRANSHVPETIRNIRMIHTFHKEKYMEKCYDRYIQAGYQALEKSNFYDSIYSPIIITIRAALIAVMMVLAAMGGNMQGLFGMSVGTAVAVIAYVSKVFEPLESIGMEIQNIQSAVAGVCRIHEFLNEPGRRLPENETAALDECSPAAAFHSVSFGYEDGREILRQYSFAVHTGENVTLTGRTGVGKSTVFKLLLGLYLPWNGNVRIYGVPSDQISDAQKRGIFGYVEQSFRLIPGTVAEQISLKDSRITSEKIERAVNMVGMHEAVMDLENGYDTLCTAGLFSQGQMQLLSIARAVAANPRILLLDEITANLDSATEEKVLEALRAASTNRTVISISHRLYEQRGGREICLAK</sequence>
<feature type="domain" description="ABC transmembrane type-1" evidence="9">
    <location>
        <begin position="26"/>
        <end position="315"/>
    </location>
</feature>
<dbReference type="InterPro" id="IPR011527">
    <property type="entry name" value="ABC1_TM_dom"/>
</dbReference>
<keyword evidence="4 10" id="KW-0067">ATP-binding</keyword>
<evidence type="ECO:0000256" key="1">
    <source>
        <dbReference type="ARBA" id="ARBA00004651"/>
    </source>
</evidence>
<feature type="transmembrane region" description="Helical" evidence="7">
    <location>
        <begin position="662"/>
        <end position="686"/>
    </location>
</feature>
<feature type="transmembrane region" description="Helical" evidence="7">
    <location>
        <begin position="742"/>
        <end position="766"/>
    </location>
</feature>
<evidence type="ECO:0000256" key="4">
    <source>
        <dbReference type="ARBA" id="ARBA00022840"/>
    </source>
</evidence>
<dbReference type="Proteomes" id="UP000095544">
    <property type="component" value="Unassembled WGS sequence"/>
</dbReference>
<dbReference type="InterPro" id="IPR003593">
    <property type="entry name" value="AAA+_ATPase"/>
</dbReference>
<evidence type="ECO:0000259" key="8">
    <source>
        <dbReference type="PROSITE" id="PS50893"/>
    </source>
</evidence>
<keyword evidence="10" id="KW-0378">Hydrolase</keyword>
<dbReference type="GO" id="GO:0015421">
    <property type="term" value="F:ABC-type oligopeptide transporter activity"/>
    <property type="evidence" value="ECO:0007669"/>
    <property type="project" value="TreeGrafter"/>
</dbReference>
<dbReference type="GO" id="GO:0005886">
    <property type="term" value="C:plasma membrane"/>
    <property type="evidence" value="ECO:0007669"/>
    <property type="project" value="UniProtKB-SubCell"/>
</dbReference>
<organism evidence="10 11">
    <name type="scientific">Faecalicatena contorta</name>
    <dbReference type="NCBI Taxonomy" id="39482"/>
    <lineage>
        <taxon>Bacteria</taxon>
        <taxon>Bacillati</taxon>
        <taxon>Bacillota</taxon>
        <taxon>Clostridia</taxon>
        <taxon>Lachnospirales</taxon>
        <taxon>Lachnospiraceae</taxon>
        <taxon>Faecalicatena</taxon>
    </lineage>
</organism>
<keyword evidence="5 7" id="KW-1133">Transmembrane helix</keyword>